<keyword evidence="2" id="KW-1185">Reference proteome</keyword>
<accession>A0A6I4W2I1</accession>
<dbReference type="GO" id="GO:0010468">
    <property type="term" value="P:regulation of gene expression"/>
    <property type="evidence" value="ECO:0007669"/>
    <property type="project" value="InterPro"/>
</dbReference>
<dbReference type="Pfam" id="PF10955">
    <property type="entry name" value="Fin"/>
    <property type="match status" value="1"/>
</dbReference>
<dbReference type="EMBL" id="WUUL01000008">
    <property type="protein sequence ID" value="MXQ54522.1"/>
    <property type="molecule type" value="Genomic_DNA"/>
</dbReference>
<gene>
    <name evidence="1" type="ORF">GSM42_12515</name>
</gene>
<dbReference type="AlphaFoldDB" id="A0A6I4W2I1"/>
<dbReference type="InterPro" id="IPR020115">
    <property type="entry name" value="Fin"/>
</dbReference>
<dbReference type="RefSeq" id="WP_160801881.1">
    <property type="nucleotide sequence ID" value="NZ_WUUL01000008.1"/>
</dbReference>
<protein>
    <submittedName>
        <fullName evidence="1">DUF2757 family protein</fullName>
    </submittedName>
</protein>
<reference evidence="1 2" key="1">
    <citation type="submission" date="2019-12" db="EMBL/GenBank/DDBJ databases">
        <title>Whole-genome analyses of novel actinobacteria.</title>
        <authorList>
            <person name="Sahin N."/>
            <person name="Saygin H."/>
        </authorList>
    </citation>
    <scope>NUCLEOTIDE SEQUENCE [LARGE SCALE GENOMIC DNA]</scope>
    <source>
        <strain evidence="1 2">KC615</strain>
    </source>
</reference>
<proteinExistence type="predicted"/>
<organism evidence="1 2">
    <name type="scientific">Shimazuella alba</name>
    <dbReference type="NCBI Taxonomy" id="2690964"/>
    <lineage>
        <taxon>Bacteria</taxon>
        <taxon>Bacillati</taxon>
        <taxon>Bacillota</taxon>
        <taxon>Bacilli</taxon>
        <taxon>Bacillales</taxon>
        <taxon>Thermoactinomycetaceae</taxon>
        <taxon>Shimazuella</taxon>
    </lineage>
</organism>
<evidence type="ECO:0000313" key="2">
    <source>
        <dbReference type="Proteomes" id="UP000430692"/>
    </source>
</evidence>
<comment type="caution">
    <text evidence="1">The sequence shown here is derived from an EMBL/GenBank/DDBJ whole genome shotgun (WGS) entry which is preliminary data.</text>
</comment>
<evidence type="ECO:0000313" key="1">
    <source>
        <dbReference type="EMBL" id="MXQ54522.1"/>
    </source>
</evidence>
<sequence length="75" mass="8721">MMEYVCRFCQSSLGKLNASVYSEAELGLDQLTTEEREDIIIRDTNGQMQVRVVCENCEHILNHYPERSLLPSLYH</sequence>
<name>A0A6I4W2I1_9BACL</name>
<dbReference type="Proteomes" id="UP000430692">
    <property type="component" value="Unassembled WGS sequence"/>
</dbReference>